<evidence type="ECO:0000313" key="7">
    <source>
        <dbReference type="EMBL" id="CAF4363741.1"/>
    </source>
</evidence>
<dbReference type="GO" id="GO:0005525">
    <property type="term" value="F:GTP binding"/>
    <property type="evidence" value="ECO:0007669"/>
    <property type="project" value="InterPro"/>
</dbReference>
<feature type="region of interest" description="Disordered" evidence="5">
    <location>
        <begin position="437"/>
        <end position="457"/>
    </location>
</feature>
<dbReference type="Gene3D" id="1.25.40.10">
    <property type="entry name" value="Tetratricopeptide repeat domain"/>
    <property type="match status" value="2"/>
</dbReference>
<dbReference type="Gene3D" id="3.90.176.10">
    <property type="entry name" value="Toxin ADP-ribosyltransferase, Chain A, domain 1"/>
    <property type="match status" value="1"/>
</dbReference>
<dbReference type="InterPro" id="IPR011990">
    <property type="entry name" value="TPR-like_helical_dom_sf"/>
</dbReference>
<dbReference type="SUPFAM" id="SSF52540">
    <property type="entry name" value="P-loop containing nucleoside triphosphate hydrolases"/>
    <property type="match status" value="1"/>
</dbReference>
<reference evidence="7" key="1">
    <citation type="submission" date="2021-02" db="EMBL/GenBank/DDBJ databases">
        <authorList>
            <person name="Nowell W R."/>
        </authorList>
    </citation>
    <scope>NUCLEOTIDE SEQUENCE</scope>
</reference>
<gene>
    <name evidence="7" type="ORF">UJA718_LOCUS16620</name>
</gene>
<dbReference type="Gene3D" id="3.40.50.300">
    <property type="entry name" value="P-loop containing nucleotide triphosphate hydrolases"/>
    <property type="match status" value="1"/>
</dbReference>
<feature type="compositionally biased region" description="Polar residues" evidence="5">
    <location>
        <begin position="353"/>
        <end position="362"/>
    </location>
</feature>
<protein>
    <recommendedName>
        <fullName evidence="6">AIG1-type G domain-containing protein</fullName>
    </recommendedName>
</protein>
<dbReference type="EMBL" id="CAJOBP010002596">
    <property type="protein sequence ID" value="CAF4363741.1"/>
    <property type="molecule type" value="Genomic_DNA"/>
</dbReference>
<feature type="region of interest" description="Disordered" evidence="5">
    <location>
        <begin position="347"/>
        <end position="366"/>
    </location>
</feature>
<evidence type="ECO:0000256" key="1">
    <source>
        <dbReference type="ARBA" id="ARBA00008535"/>
    </source>
</evidence>
<sequence>MQLSITVNYPSTISKSFVISIIENRTMIQMNPTGMQNSAHVVASIAPGQDTKTHPVCDFAEQDEKTKIEDEDWNENCGKCGREDIRSTILTEPIGSRMLNYLNKRVLCQECFNNISRECQQYDEAFESPLNLEKEGFQSRKRSKSIDEFRIDDDKRRDCSAGLNRSPASATESEEYDYEFESYYAQLSNVNVANTTEPKQKKTYPVLWLEHCENVNADYHMNYKQKIRENKFTLETFTTDILCENYLQSDTSGMCFLIVDASSGKTFLEKQIETAKGKIRLHNHSKLTAIYVYAPVTNMKIVDDEAPTMNNRNIIHETLIETSEVLPNPIRFSPSVMTVHNHTTSVVDHPVASQRSESTPPQSIARDTVNLESPPLLEQSEVDTSPKNVCSRFASFWKKCCSCRRSSNIMVLNIDEASPLLTRDSNTVIQERRIQTQNELSASSDMQSDQATDNSTDESLVQLNDNDWTKNFSKASIPNYKSLIRGVFINFDDLLAQICQDQIVVKEDIDNLLKLSVIKCDEASVQSSKRGNFIWFQIFIEALTRMKDDRDVAKTELLDLCHLVFKDDASTLRDLQNFERDYSAHNAVYWYTLGKCFYRLINKALRFHIYDTIIAFRLLINDIVKQLKEEQGQNDLFAFTSTIRVFRGQWTRMQEFKELSNSIDNLVVVNSFLSATLNDTTAQHFIYGAQINETETPVLMIIHIDNTLATGTYADISSLSAFPDEKEILFTAGCVFRIKNVYKNPGDQLSTIELALSSQDDSELRETYNYIRDGLAKEIDFNGLGEVLFKMNELKSSEKCHKRALEMPSTNDLQRLRSFDGLAHLNGEFGNHETALKIHKQVLNKRIHHLSPNDKLVGKSHVYVGIEYYHLKQLDKALFHYEKALQIYNECYPANHPVYFQFANNVAVVYAAKIEYGKARIHLEKADEILRAANVPETHPDTATILSNIGVVFSHLNDADNALSFQQRAFDIRQRSLPAEHLDMALSNQNLAILHESRNDYQLALLYYKEALRIKLSCLTQKSPEYLRTWEYYKDLCQKIQDSNTMGIVIVGPSKSGKSLFGNMLAGTSFFDVHRNYATTDCKFCFRDFHDKRLIIIDTPPVLVDYTKKENSNAILEQIKKCNAVLESNLRSILIVISSETKADEIDINLFFQQLYKHFGEETVQRKSILILTHLDLIATEDQMSMTDHLQRNQHLTEWIQRCNGNYFDGSKLQAGVDVGKKSGEICSDIIEKIRMLRTFD</sequence>
<dbReference type="PANTHER" id="PTHR45641:SF19">
    <property type="entry name" value="NEPHROCYSTIN-3"/>
    <property type="match status" value="1"/>
</dbReference>
<dbReference type="PROSITE" id="PS51996">
    <property type="entry name" value="TR_MART"/>
    <property type="match status" value="1"/>
</dbReference>
<proteinExistence type="inferred from homology"/>
<dbReference type="Pfam" id="PF13424">
    <property type="entry name" value="TPR_12"/>
    <property type="match status" value="1"/>
</dbReference>
<dbReference type="Pfam" id="PF04548">
    <property type="entry name" value="AIG1"/>
    <property type="match status" value="1"/>
</dbReference>
<dbReference type="CDD" id="cd00882">
    <property type="entry name" value="Ras_like_GTPase"/>
    <property type="match status" value="1"/>
</dbReference>
<comment type="caution">
    <text evidence="7">The sequence shown here is derived from an EMBL/GenBank/DDBJ whole genome shotgun (WGS) entry which is preliminary data.</text>
</comment>
<name>A0A820LXH3_9BILA</name>
<dbReference type="Proteomes" id="UP000663873">
    <property type="component" value="Unassembled WGS sequence"/>
</dbReference>
<dbReference type="InterPro" id="IPR006703">
    <property type="entry name" value="G_AIG1"/>
</dbReference>
<accession>A0A820LXH3</accession>
<evidence type="ECO:0000313" key="8">
    <source>
        <dbReference type="Proteomes" id="UP000663873"/>
    </source>
</evidence>
<dbReference type="PANTHER" id="PTHR45641">
    <property type="entry name" value="TETRATRICOPEPTIDE REPEAT PROTEIN (AFU_ORTHOLOGUE AFUA_6G03870)"/>
    <property type="match status" value="1"/>
</dbReference>
<feature type="domain" description="AIG1-type G" evidence="6">
    <location>
        <begin position="1048"/>
        <end position="1207"/>
    </location>
</feature>
<keyword evidence="2" id="KW-0677">Repeat</keyword>
<organism evidence="7 8">
    <name type="scientific">Rotaria socialis</name>
    <dbReference type="NCBI Taxonomy" id="392032"/>
    <lineage>
        <taxon>Eukaryota</taxon>
        <taxon>Metazoa</taxon>
        <taxon>Spiralia</taxon>
        <taxon>Gnathifera</taxon>
        <taxon>Rotifera</taxon>
        <taxon>Eurotatoria</taxon>
        <taxon>Bdelloidea</taxon>
        <taxon>Philodinida</taxon>
        <taxon>Philodinidae</taxon>
        <taxon>Rotaria</taxon>
    </lineage>
</organism>
<keyword evidence="3" id="KW-0547">Nucleotide-binding</keyword>
<keyword evidence="4" id="KW-0802">TPR repeat</keyword>
<keyword evidence="8" id="KW-1185">Reference proteome</keyword>
<dbReference type="AlphaFoldDB" id="A0A820LXH3"/>
<dbReference type="SMART" id="SM00028">
    <property type="entry name" value="TPR"/>
    <property type="match status" value="5"/>
</dbReference>
<dbReference type="InterPro" id="IPR019734">
    <property type="entry name" value="TPR_rpt"/>
</dbReference>
<evidence type="ECO:0000259" key="6">
    <source>
        <dbReference type="Pfam" id="PF04548"/>
    </source>
</evidence>
<comment type="similarity">
    <text evidence="1">Belongs to the TRAFAC class TrmE-Era-EngA-EngB-Septin-like GTPase superfamily. AIG1/Toc34/Toc159-like paraseptin GTPase family. IAN subfamily.</text>
</comment>
<dbReference type="SUPFAM" id="SSF81901">
    <property type="entry name" value="HCP-like"/>
    <property type="match status" value="1"/>
</dbReference>
<evidence type="ECO:0000256" key="3">
    <source>
        <dbReference type="ARBA" id="ARBA00022741"/>
    </source>
</evidence>
<evidence type="ECO:0000256" key="4">
    <source>
        <dbReference type="ARBA" id="ARBA00022803"/>
    </source>
</evidence>
<dbReference type="SUPFAM" id="SSF56399">
    <property type="entry name" value="ADP-ribosylation"/>
    <property type="match status" value="1"/>
</dbReference>
<evidence type="ECO:0000256" key="5">
    <source>
        <dbReference type="SAM" id="MobiDB-lite"/>
    </source>
</evidence>
<dbReference type="InterPro" id="IPR027417">
    <property type="entry name" value="P-loop_NTPase"/>
</dbReference>
<evidence type="ECO:0000256" key="2">
    <source>
        <dbReference type="ARBA" id="ARBA00022737"/>
    </source>
</evidence>